<dbReference type="AlphaFoldDB" id="A0AA93BMT6"/>
<dbReference type="GO" id="GO:0044027">
    <property type="term" value="P:negative regulation of gene expression via chromosomal CpG island methylation"/>
    <property type="evidence" value="ECO:0007669"/>
    <property type="project" value="TreeGrafter"/>
</dbReference>
<evidence type="ECO:0000256" key="7">
    <source>
        <dbReference type="RuleBase" id="RU000416"/>
    </source>
</evidence>
<comment type="catalytic activity">
    <reaction evidence="5 8">
        <text>a 2'-deoxycytidine in DNA + S-adenosyl-L-methionine = a 5-methyl-2'-deoxycytidine in DNA + S-adenosyl-L-homocysteine + H(+)</text>
        <dbReference type="Rhea" id="RHEA:13681"/>
        <dbReference type="Rhea" id="RHEA-COMP:11369"/>
        <dbReference type="Rhea" id="RHEA-COMP:11370"/>
        <dbReference type="ChEBI" id="CHEBI:15378"/>
        <dbReference type="ChEBI" id="CHEBI:57856"/>
        <dbReference type="ChEBI" id="CHEBI:59789"/>
        <dbReference type="ChEBI" id="CHEBI:85452"/>
        <dbReference type="ChEBI" id="CHEBI:85454"/>
        <dbReference type="EC" id="2.1.1.37"/>
    </reaction>
</comment>
<organism evidence="9 10">
    <name type="scientific">Segatella copri</name>
    <dbReference type="NCBI Taxonomy" id="165179"/>
    <lineage>
        <taxon>Bacteria</taxon>
        <taxon>Pseudomonadati</taxon>
        <taxon>Bacteroidota</taxon>
        <taxon>Bacteroidia</taxon>
        <taxon>Bacteroidales</taxon>
        <taxon>Prevotellaceae</taxon>
        <taxon>Segatella</taxon>
    </lineage>
</organism>
<accession>A0AA93BMT6</accession>
<protein>
    <recommendedName>
        <fullName evidence="8">Cytosine-specific methyltransferase</fullName>
        <ecNumber evidence="8">2.1.1.37</ecNumber>
    </recommendedName>
</protein>
<dbReference type="RefSeq" id="WP_118416784.1">
    <property type="nucleotide sequence ID" value="NZ_QROP01000036.1"/>
</dbReference>
<evidence type="ECO:0000256" key="3">
    <source>
        <dbReference type="ARBA" id="ARBA00022691"/>
    </source>
</evidence>
<evidence type="ECO:0000256" key="4">
    <source>
        <dbReference type="ARBA" id="ARBA00022747"/>
    </source>
</evidence>
<keyword evidence="4" id="KW-0680">Restriction system</keyword>
<dbReference type="Gene3D" id="3.90.120.10">
    <property type="entry name" value="DNA Methylase, subunit A, domain 2"/>
    <property type="match status" value="1"/>
</dbReference>
<dbReference type="NCBIfam" id="TIGR00675">
    <property type="entry name" value="dcm"/>
    <property type="match status" value="1"/>
</dbReference>
<comment type="caution">
    <text evidence="9">The sequence shown here is derived from an EMBL/GenBank/DDBJ whole genome shotgun (WGS) entry which is preliminary data.</text>
</comment>
<evidence type="ECO:0000256" key="5">
    <source>
        <dbReference type="ARBA" id="ARBA00047422"/>
    </source>
</evidence>
<keyword evidence="3 6" id="KW-0949">S-adenosyl-L-methionine</keyword>
<dbReference type="Pfam" id="PF00145">
    <property type="entry name" value="DNA_methylase"/>
    <property type="match status" value="1"/>
</dbReference>
<evidence type="ECO:0000256" key="6">
    <source>
        <dbReference type="PROSITE-ProRule" id="PRU01016"/>
    </source>
</evidence>
<dbReference type="PANTHER" id="PTHR10629:SF52">
    <property type="entry name" value="DNA (CYTOSINE-5)-METHYLTRANSFERASE 1"/>
    <property type="match status" value="1"/>
</dbReference>
<dbReference type="GO" id="GO:0032259">
    <property type="term" value="P:methylation"/>
    <property type="evidence" value="ECO:0007669"/>
    <property type="project" value="UniProtKB-KW"/>
</dbReference>
<sequence>MANRKYTFIDLFAGCGGLSEGFYRVGFKALAHIEINHWACETLRTRMRYYGYKNIDKEVIEHDITAPDIINKIDEAVAGRTVDVIIGGPPCQAYSTAGRVRDGKGMATDPRNFLFEKYVEILEYYSPKFFVFENVTGVLSAKVNGNHIFPRIIQALGNKYNVISDPTVLIHNTADYGVPQVRKRVIIMGVRKDIDKTSVAELYNDVIKTHWNPETPLDEREGRLKFVDVKQAIGDLPAVEPGNDASTETFNYPCDNAFLKRIGKKGVYPLRDHIARRHNALDRERFTVMIHNHWTFGQLRKNMPQYEHEHARVFDNSYVVQWWNMPSKTILAHIHKDGFQFIHPDEKQARSFTVREAARIQSFPDDFVFAGSRGEKYKQIGNAVPPLFAEALAKSVKLNLDKLGV</sequence>
<dbReference type="PROSITE" id="PS00094">
    <property type="entry name" value="C5_MTASE_1"/>
    <property type="match status" value="1"/>
</dbReference>
<dbReference type="InterPro" id="IPR001525">
    <property type="entry name" value="C5_MeTfrase"/>
</dbReference>
<dbReference type="PANTHER" id="PTHR10629">
    <property type="entry name" value="CYTOSINE-SPECIFIC METHYLTRANSFERASE"/>
    <property type="match status" value="1"/>
</dbReference>
<dbReference type="Gene3D" id="3.40.50.150">
    <property type="entry name" value="Vaccinia Virus protein VP39"/>
    <property type="match status" value="1"/>
</dbReference>
<dbReference type="GO" id="GO:0009307">
    <property type="term" value="P:DNA restriction-modification system"/>
    <property type="evidence" value="ECO:0007669"/>
    <property type="project" value="UniProtKB-KW"/>
</dbReference>
<comment type="similarity">
    <text evidence="6 7">Belongs to the class I-like SAM-binding methyltransferase superfamily. C5-methyltransferase family.</text>
</comment>
<keyword evidence="1 6" id="KW-0489">Methyltransferase</keyword>
<keyword evidence="2 6" id="KW-0808">Transferase</keyword>
<evidence type="ECO:0000313" key="9">
    <source>
        <dbReference type="EMBL" id="RHL35203.1"/>
    </source>
</evidence>
<dbReference type="Proteomes" id="UP000283672">
    <property type="component" value="Unassembled WGS sequence"/>
</dbReference>
<feature type="active site" evidence="6">
    <location>
        <position position="91"/>
    </location>
</feature>
<evidence type="ECO:0000313" key="10">
    <source>
        <dbReference type="Proteomes" id="UP000283672"/>
    </source>
</evidence>
<dbReference type="PRINTS" id="PR00105">
    <property type="entry name" value="C5METTRFRASE"/>
</dbReference>
<name>A0AA93BMT6_9BACT</name>
<dbReference type="PROSITE" id="PS51679">
    <property type="entry name" value="SAM_MT_C5"/>
    <property type="match status" value="1"/>
</dbReference>
<dbReference type="InterPro" id="IPR050390">
    <property type="entry name" value="C5-Methyltransferase"/>
</dbReference>
<proteinExistence type="inferred from homology"/>
<gene>
    <name evidence="9" type="ORF">DW026_11855</name>
</gene>
<dbReference type="SUPFAM" id="SSF53335">
    <property type="entry name" value="S-adenosyl-L-methionine-dependent methyltransferases"/>
    <property type="match status" value="1"/>
</dbReference>
<dbReference type="GO" id="GO:0003677">
    <property type="term" value="F:DNA binding"/>
    <property type="evidence" value="ECO:0007669"/>
    <property type="project" value="TreeGrafter"/>
</dbReference>
<dbReference type="InterPro" id="IPR018117">
    <property type="entry name" value="C5_DNA_meth_AS"/>
</dbReference>
<evidence type="ECO:0000256" key="8">
    <source>
        <dbReference type="RuleBase" id="RU000417"/>
    </source>
</evidence>
<reference evidence="9 10" key="1">
    <citation type="submission" date="2018-08" db="EMBL/GenBank/DDBJ databases">
        <title>A genome reference for cultivated species of the human gut microbiota.</title>
        <authorList>
            <person name="Zou Y."/>
            <person name="Xue W."/>
            <person name="Luo G."/>
        </authorList>
    </citation>
    <scope>NUCLEOTIDE SEQUENCE [LARGE SCALE GENOMIC DNA]</scope>
    <source>
        <strain evidence="9 10">AF38-11</strain>
    </source>
</reference>
<evidence type="ECO:0000256" key="2">
    <source>
        <dbReference type="ARBA" id="ARBA00022679"/>
    </source>
</evidence>
<dbReference type="EMBL" id="QROP01000036">
    <property type="protein sequence ID" value="RHL35203.1"/>
    <property type="molecule type" value="Genomic_DNA"/>
</dbReference>
<evidence type="ECO:0000256" key="1">
    <source>
        <dbReference type="ARBA" id="ARBA00022603"/>
    </source>
</evidence>
<dbReference type="EC" id="2.1.1.37" evidence="8"/>
<dbReference type="InterPro" id="IPR029063">
    <property type="entry name" value="SAM-dependent_MTases_sf"/>
</dbReference>
<dbReference type="GO" id="GO:0003886">
    <property type="term" value="F:DNA (cytosine-5-)-methyltransferase activity"/>
    <property type="evidence" value="ECO:0007669"/>
    <property type="project" value="UniProtKB-EC"/>
</dbReference>